<feature type="region of interest" description="Disordered" evidence="1">
    <location>
        <begin position="319"/>
        <end position="338"/>
    </location>
</feature>
<feature type="region of interest" description="Disordered" evidence="1">
    <location>
        <begin position="593"/>
        <end position="616"/>
    </location>
</feature>
<evidence type="ECO:0000313" key="3">
    <source>
        <dbReference type="EMBL" id="KAI5071651.1"/>
    </source>
</evidence>
<dbReference type="AlphaFoldDB" id="A0A9D4ZG79"/>
<comment type="caution">
    <text evidence="3">The sequence shown here is derived from an EMBL/GenBank/DDBJ whole genome shotgun (WGS) entry which is preliminary data.</text>
</comment>
<keyword evidence="2" id="KW-0472">Membrane</keyword>
<name>A0A9D4ZG79_ADICA</name>
<feature type="transmembrane region" description="Helical" evidence="2">
    <location>
        <begin position="218"/>
        <end position="239"/>
    </location>
</feature>
<dbReference type="EMBL" id="JABFUD020000013">
    <property type="protein sequence ID" value="KAI5071651.1"/>
    <property type="molecule type" value="Genomic_DNA"/>
</dbReference>
<gene>
    <name evidence="3" type="ORF">GOP47_0013902</name>
</gene>
<organism evidence="3 4">
    <name type="scientific">Adiantum capillus-veneris</name>
    <name type="common">Maidenhair fern</name>
    <dbReference type="NCBI Taxonomy" id="13818"/>
    <lineage>
        <taxon>Eukaryota</taxon>
        <taxon>Viridiplantae</taxon>
        <taxon>Streptophyta</taxon>
        <taxon>Embryophyta</taxon>
        <taxon>Tracheophyta</taxon>
        <taxon>Polypodiopsida</taxon>
        <taxon>Polypodiidae</taxon>
        <taxon>Polypodiales</taxon>
        <taxon>Pteridineae</taxon>
        <taxon>Pteridaceae</taxon>
        <taxon>Vittarioideae</taxon>
        <taxon>Adiantum</taxon>
    </lineage>
</organism>
<dbReference type="PANTHER" id="PTHR34962">
    <property type="entry name" value="EMBRYO DEFECTIVE 1703-RELATED"/>
    <property type="match status" value="1"/>
</dbReference>
<feature type="compositionally biased region" description="Polar residues" evidence="1">
    <location>
        <begin position="57"/>
        <end position="72"/>
    </location>
</feature>
<proteinExistence type="predicted"/>
<dbReference type="OrthoDB" id="1931964at2759"/>
<keyword evidence="2" id="KW-0812">Transmembrane</keyword>
<accession>A0A9D4ZG79</accession>
<keyword evidence="2" id="KW-1133">Transmembrane helix</keyword>
<evidence type="ECO:0000256" key="2">
    <source>
        <dbReference type="SAM" id="Phobius"/>
    </source>
</evidence>
<dbReference type="Proteomes" id="UP000886520">
    <property type="component" value="Chromosome 13"/>
</dbReference>
<evidence type="ECO:0000313" key="4">
    <source>
        <dbReference type="Proteomes" id="UP000886520"/>
    </source>
</evidence>
<feature type="region of interest" description="Disordered" evidence="1">
    <location>
        <begin position="1"/>
        <end position="73"/>
    </location>
</feature>
<feature type="compositionally biased region" description="Polar residues" evidence="1">
    <location>
        <begin position="12"/>
        <end position="26"/>
    </location>
</feature>
<feature type="region of interest" description="Disordered" evidence="1">
    <location>
        <begin position="472"/>
        <end position="502"/>
    </location>
</feature>
<sequence>MLSIKRTALAAATNQGNSQHGESPNQDKAMRRKPALVSSEGAEFKSPESEPEATDSVHLSTQNVSGSKQSDSVVIGSTKFTEQLTNLKTWWKDVHDAYKEDSDTWGYGTSPIFTVHLGPSGQIEKVTIDEKEIQRRQSADDVIPGLDSSGNKEQAQQKVLLARSIAKDLESGKMDLNRHSTVFTVVQHPSKYESSTGRQKLLKQIDVAVHRAAPILKWTLMIAIPLYGICIIIWTYPLVAKRSETDISKEEESAARLEKMKKLKAQMSIHRGNTNVEQPSLAPAEFMQKLLEVREMARKVRAAEGAQKVVEVSDTKVEEYQPEIPGSPDASLSSAVGGNISKEQGESLVTDMEENQQEVQDLSDTAGGEVNQPTLEDVELTDSIVNVTHKATRKIRPRIITSLDEAMAILGSKESVDSGIAGRLFYDEKPHSDHNASALQDETFLSNELGGISSKLKDCEEILQMEADRILGTNSGDQDRENQNIKSYEDEVPFNETDSRRDQTCIGTPHEAEFKRHPPEGQALEFRLDNVSENRQLDESRVSLMRNGDQVELLAYKNQFDKASPEVILSTCSHKVRTQDAVSRPALSLEPNEVVGSGQPLHKKVGSRQPVQQGPIFSNSKRWSKELQRKYDLERDPEVRELMKEIGSELDSWVTEEEIEETARLAEKLEKGDEEYVKRNYKRVKKKIKEEKERFGLDAVLEKYKEYQPKAGDELWWLDLRCVLCLMVASKEGEGLYGLDMTIDNEGTKGQKARHVVGFEDRKDASNFCRLVELRSGSRFRFAEVLPFSPKKLLEVSKEEGFQVTVLRSGQIQLNVDETLEEVEDKILEIGRCVYWDKLDREHSIDIDSILHQRFGL</sequence>
<dbReference type="PANTHER" id="PTHR34962:SF1">
    <property type="entry name" value="EMBRYO DEFECTIVE 1703-RELATED"/>
    <property type="match status" value="1"/>
</dbReference>
<evidence type="ECO:0000256" key="1">
    <source>
        <dbReference type="SAM" id="MobiDB-lite"/>
    </source>
</evidence>
<protein>
    <submittedName>
        <fullName evidence="3">Uncharacterized protein</fullName>
    </submittedName>
</protein>
<keyword evidence="4" id="KW-1185">Reference proteome</keyword>
<feature type="compositionally biased region" description="Basic and acidic residues" evidence="1">
    <location>
        <begin position="477"/>
        <end position="489"/>
    </location>
</feature>
<reference evidence="3" key="1">
    <citation type="submission" date="2021-01" db="EMBL/GenBank/DDBJ databases">
        <title>Adiantum capillus-veneris genome.</title>
        <authorList>
            <person name="Fang Y."/>
            <person name="Liao Q."/>
        </authorList>
    </citation>
    <scope>NUCLEOTIDE SEQUENCE</scope>
    <source>
        <strain evidence="3">H3</strain>
        <tissue evidence="3">Leaf</tissue>
    </source>
</reference>